<gene>
    <name evidence="1" type="ORF">CVT25_006454</name>
</gene>
<name>A0A409XEC1_PSICY</name>
<evidence type="ECO:0000313" key="2">
    <source>
        <dbReference type="Proteomes" id="UP000283269"/>
    </source>
</evidence>
<accession>A0A409XEC1</accession>
<proteinExistence type="predicted"/>
<protein>
    <submittedName>
        <fullName evidence="1">Uncharacterized protein</fullName>
    </submittedName>
</protein>
<sequence length="77" mass="8530">MPQLGFSTAPLHHLLRLELLATRHQVLFGDIGQLGSEELVLDVLEHPLLAIALHVWGRVVHCLLDAVHELCVALKVN</sequence>
<dbReference type="Proteomes" id="UP000283269">
    <property type="component" value="Unassembled WGS sequence"/>
</dbReference>
<comment type="caution">
    <text evidence="1">The sequence shown here is derived from an EMBL/GenBank/DDBJ whole genome shotgun (WGS) entry which is preliminary data.</text>
</comment>
<evidence type="ECO:0000313" key="1">
    <source>
        <dbReference type="EMBL" id="PPQ89081.1"/>
    </source>
</evidence>
<dbReference type="InParanoid" id="A0A409XEC1"/>
<dbReference type="AlphaFoldDB" id="A0A409XEC1"/>
<keyword evidence="2" id="KW-1185">Reference proteome</keyword>
<reference evidence="1 2" key="1">
    <citation type="journal article" date="2018" name="Evol. Lett.">
        <title>Horizontal gene cluster transfer increased hallucinogenic mushroom diversity.</title>
        <authorList>
            <person name="Reynolds H.T."/>
            <person name="Vijayakumar V."/>
            <person name="Gluck-Thaler E."/>
            <person name="Korotkin H.B."/>
            <person name="Matheny P.B."/>
            <person name="Slot J.C."/>
        </authorList>
    </citation>
    <scope>NUCLEOTIDE SEQUENCE [LARGE SCALE GENOMIC DNA]</scope>
    <source>
        <strain evidence="1 2">2631</strain>
    </source>
</reference>
<dbReference type="EMBL" id="NHYD01001946">
    <property type="protein sequence ID" value="PPQ89081.1"/>
    <property type="molecule type" value="Genomic_DNA"/>
</dbReference>
<organism evidence="1 2">
    <name type="scientific">Psilocybe cyanescens</name>
    <dbReference type="NCBI Taxonomy" id="93625"/>
    <lineage>
        <taxon>Eukaryota</taxon>
        <taxon>Fungi</taxon>
        <taxon>Dikarya</taxon>
        <taxon>Basidiomycota</taxon>
        <taxon>Agaricomycotina</taxon>
        <taxon>Agaricomycetes</taxon>
        <taxon>Agaricomycetidae</taxon>
        <taxon>Agaricales</taxon>
        <taxon>Agaricineae</taxon>
        <taxon>Strophariaceae</taxon>
        <taxon>Psilocybe</taxon>
    </lineage>
</organism>